<dbReference type="GO" id="GO:0006412">
    <property type="term" value="P:translation"/>
    <property type="evidence" value="ECO:0007669"/>
    <property type="project" value="InterPro"/>
</dbReference>
<evidence type="ECO:0000259" key="11">
    <source>
        <dbReference type="Pfam" id="PF00298"/>
    </source>
</evidence>
<evidence type="ECO:0000256" key="1">
    <source>
        <dbReference type="ARBA" id="ARBA00010537"/>
    </source>
</evidence>
<dbReference type="InterPro" id="IPR036796">
    <property type="entry name" value="Ribosomal_uL11_N_sf"/>
</dbReference>
<evidence type="ECO:0000313" key="13">
    <source>
        <dbReference type="Proteomes" id="UP000515163"/>
    </source>
</evidence>
<dbReference type="KEGG" id="aten:116296944"/>
<evidence type="ECO:0000256" key="10">
    <source>
        <dbReference type="RuleBase" id="RU003978"/>
    </source>
</evidence>
<evidence type="ECO:0000256" key="7">
    <source>
        <dbReference type="ARBA" id="ARBA00038782"/>
    </source>
</evidence>
<evidence type="ECO:0000256" key="9">
    <source>
        <dbReference type="ARBA" id="ARBA00041455"/>
    </source>
</evidence>
<dbReference type="FunFam" id="1.10.10.250:FF:000003">
    <property type="entry name" value="Mitochondrial ribosomal protein L11"/>
    <property type="match status" value="1"/>
</dbReference>
<dbReference type="AlphaFoldDB" id="A0A6P8I8D6"/>
<dbReference type="GO" id="GO:0070180">
    <property type="term" value="F:large ribosomal subunit rRNA binding"/>
    <property type="evidence" value="ECO:0007669"/>
    <property type="project" value="TreeGrafter"/>
</dbReference>
<keyword evidence="2" id="KW-0488">Methylation</keyword>
<dbReference type="FunCoup" id="A0A6P8I8D6">
    <property type="interactions" value="1753"/>
</dbReference>
<accession>A0A6P8I8D6</accession>
<dbReference type="InterPro" id="IPR000911">
    <property type="entry name" value="Ribosomal_uL11"/>
</dbReference>
<keyword evidence="4" id="KW-0694">RNA-binding</keyword>
<evidence type="ECO:0000256" key="3">
    <source>
        <dbReference type="ARBA" id="ARBA00022730"/>
    </source>
</evidence>
<dbReference type="InterPro" id="IPR006519">
    <property type="entry name" value="Ribosomal_uL11_bac-typ"/>
</dbReference>
<dbReference type="GO" id="GO:0005762">
    <property type="term" value="C:mitochondrial large ribosomal subunit"/>
    <property type="evidence" value="ECO:0007669"/>
    <property type="project" value="TreeGrafter"/>
</dbReference>
<dbReference type="SUPFAM" id="SSF46906">
    <property type="entry name" value="Ribosomal protein L11, C-terminal domain"/>
    <property type="match status" value="1"/>
</dbReference>
<dbReference type="OrthoDB" id="1091498at2759"/>
<evidence type="ECO:0000256" key="2">
    <source>
        <dbReference type="ARBA" id="ARBA00022481"/>
    </source>
</evidence>
<dbReference type="GeneID" id="116296944"/>
<dbReference type="NCBIfam" id="TIGR01632">
    <property type="entry name" value="L11_bact"/>
    <property type="match status" value="1"/>
</dbReference>
<comment type="similarity">
    <text evidence="1 10">Belongs to the universal ribosomal protein uL11 family.</text>
</comment>
<dbReference type="SMART" id="SM00649">
    <property type="entry name" value="RL11"/>
    <property type="match status" value="1"/>
</dbReference>
<organism evidence="13 14">
    <name type="scientific">Actinia tenebrosa</name>
    <name type="common">Australian red waratah sea anemone</name>
    <dbReference type="NCBI Taxonomy" id="6105"/>
    <lineage>
        <taxon>Eukaryota</taxon>
        <taxon>Metazoa</taxon>
        <taxon>Cnidaria</taxon>
        <taxon>Anthozoa</taxon>
        <taxon>Hexacorallia</taxon>
        <taxon>Actiniaria</taxon>
        <taxon>Actiniidae</taxon>
        <taxon>Actinia</taxon>
    </lineage>
</organism>
<feature type="domain" description="Large ribosomal subunit protein uL11 C-terminal" evidence="11">
    <location>
        <begin position="74"/>
        <end position="143"/>
    </location>
</feature>
<feature type="domain" description="Large ribosomal subunit protein uL11 N-terminal" evidence="12">
    <location>
        <begin position="11"/>
        <end position="68"/>
    </location>
</feature>
<dbReference type="Pfam" id="PF00298">
    <property type="entry name" value="Ribosomal_L11"/>
    <property type="match status" value="1"/>
</dbReference>
<dbReference type="SUPFAM" id="SSF54747">
    <property type="entry name" value="Ribosomal L11/L12e N-terminal domain"/>
    <property type="match status" value="1"/>
</dbReference>
<dbReference type="Gene3D" id="3.30.1550.10">
    <property type="entry name" value="Ribosomal protein L11/L12, N-terminal domain"/>
    <property type="match status" value="1"/>
</dbReference>
<keyword evidence="3" id="KW-0699">rRNA-binding</keyword>
<evidence type="ECO:0000256" key="4">
    <source>
        <dbReference type="ARBA" id="ARBA00022884"/>
    </source>
</evidence>
<dbReference type="CDD" id="cd00349">
    <property type="entry name" value="Ribosomal_L11"/>
    <property type="match status" value="1"/>
</dbReference>
<dbReference type="PANTHER" id="PTHR11661:SF1">
    <property type="entry name" value="LARGE RIBOSOMAL SUBUNIT PROTEIN UL11M"/>
    <property type="match status" value="1"/>
</dbReference>
<dbReference type="HAMAP" id="MF_00736">
    <property type="entry name" value="Ribosomal_uL11"/>
    <property type="match status" value="1"/>
</dbReference>
<keyword evidence="5 10" id="KW-0689">Ribosomal protein</keyword>
<dbReference type="InterPro" id="IPR020784">
    <property type="entry name" value="Ribosomal_uL11_N"/>
</dbReference>
<dbReference type="InParanoid" id="A0A6P8I8D6"/>
<dbReference type="FunFam" id="3.30.1550.10:FF:000006">
    <property type="entry name" value="50S ribosomal protein L11"/>
    <property type="match status" value="1"/>
</dbReference>
<keyword evidence="13" id="KW-1185">Reference proteome</keyword>
<dbReference type="GO" id="GO:0003735">
    <property type="term" value="F:structural constituent of ribosome"/>
    <property type="evidence" value="ECO:0007669"/>
    <property type="project" value="InterPro"/>
</dbReference>
<dbReference type="InterPro" id="IPR036769">
    <property type="entry name" value="Ribosomal_uL11_C_sf"/>
</dbReference>
<evidence type="ECO:0000256" key="6">
    <source>
        <dbReference type="ARBA" id="ARBA00023274"/>
    </source>
</evidence>
<evidence type="ECO:0000259" key="12">
    <source>
        <dbReference type="Pfam" id="PF03946"/>
    </source>
</evidence>
<dbReference type="PANTHER" id="PTHR11661">
    <property type="entry name" value="60S RIBOSOMAL PROTEIN L12"/>
    <property type="match status" value="1"/>
</dbReference>
<dbReference type="InterPro" id="IPR020783">
    <property type="entry name" value="Ribosomal_uL11_C"/>
</dbReference>
<dbReference type="Proteomes" id="UP000515163">
    <property type="component" value="Unplaced"/>
</dbReference>
<keyword evidence="6 10" id="KW-0687">Ribonucleoprotein</keyword>
<gene>
    <name evidence="14" type="primary">LOC116296944</name>
</gene>
<reference evidence="14" key="1">
    <citation type="submission" date="2025-08" db="UniProtKB">
        <authorList>
            <consortium name="RefSeq"/>
        </authorList>
    </citation>
    <scope>IDENTIFICATION</scope>
    <source>
        <tissue evidence="14">Tentacle</tissue>
    </source>
</reference>
<dbReference type="RefSeq" id="XP_031560925.1">
    <property type="nucleotide sequence ID" value="XM_031705065.1"/>
</dbReference>
<name>A0A6P8I8D6_ACTTE</name>
<evidence type="ECO:0000256" key="8">
    <source>
        <dbReference type="ARBA" id="ARBA00040104"/>
    </source>
</evidence>
<evidence type="ECO:0000256" key="5">
    <source>
        <dbReference type="ARBA" id="ARBA00022980"/>
    </source>
</evidence>
<protein>
    <recommendedName>
        <fullName evidence="8">Large ribosomal subunit protein uL11m</fullName>
    </recommendedName>
    <alternativeName>
        <fullName evidence="9">39S ribosomal protein L11, mitochondrial</fullName>
    </alternativeName>
</protein>
<sequence>MAAKQVSGKLRTYISAGKATPSPPLGPALGQRGINIAQFCKEFNDKTKHIKQGVPIPTIINYKGDRTFTFETMSPTVSYFLKSAAGIEKGAQKPGREVVGSVTVQQIYEIAKIKKEDKNFRNVPLESVCKTIMGSAKSMGIDIIISNSKNSENV</sequence>
<proteinExistence type="inferred from homology"/>
<dbReference type="Pfam" id="PF03946">
    <property type="entry name" value="Ribosomal_L11_N"/>
    <property type="match status" value="1"/>
</dbReference>
<evidence type="ECO:0000313" key="14">
    <source>
        <dbReference type="RefSeq" id="XP_031560925.1"/>
    </source>
</evidence>
<dbReference type="Gene3D" id="1.10.10.250">
    <property type="entry name" value="Ribosomal protein L11, C-terminal domain"/>
    <property type="match status" value="1"/>
</dbReference>
<comment type="subunit">
    <text evidence="7">Component of the mitochondrial ribosome large subunit (39S) which comprises a 16S rRNA and about 50 distinct proteins.</text>
</comment>